<sequence length="80" mass="9187">MDIFVKRSQDGKYRRLICLLTGTPLYVYAFSPFFQEHSSYDKVTYKFPSGVHPALARYSESTERLDRGSNNLSKRASSSN</sequence>
<gene>
    <name evidence="3" type="ORF">DPMN_038564</name>
</gene>
<evidence type="ECO:0000256" key="1">
    <source>
        <dbReference type="SAM" id="MobiDB-lite"/>
    </source>
</evidence>
<evidence type="ECO:0000313" key="3">
    <source>
        <dbReference type="EMBL" id="KAH3875301.1"/>
    </source>
</evidence>
<dbReference type="EMBL" id="JAIWYP010000002">
    <property type="protein sequence ID" value="KAH3875301.1"/>
    <property type="molecule type" value="Genomic_DNA"/>
</dbReference>
<feature type="region of interest" description="Disordered" evidence="1">
    <location>
        <begin position="58"/>
        <end position="80"/>
    </location>
</feature>
<keyword evidence="4" id="KW-1185">Reference proteome</keyword>
<organism evidence="3 4">
    <name type="scientific">Dreissena polymorpha</name>
    <name type="common">Zebra mussel</name>
    <name type="synonym">Mytilus polymorpha</name>
    <dbReference type="NCBI Taxonomy" id="45954"/>
    <lineage>
        <taxon>Eukaryota</taxon>
        <taxon>Metazoa</taxon>
        <taxon>Spiralia</taxon>
        <taxon>Lophotrochozoa</taxon>
        <taxon>Mollusca</taxon>
        <taxon>Bivalvia</taxon>
        <taxon>Autobranchia</taxon>
        <taxon>Heteroconchia</taxon>
        <taxon>Euheterodonta</taxon>
        <taxon>Imparidentia</taxon>
        <taxon>Neoheterodontei</taxon>
        <taxon>Myida</taxon>
        <taxon>Dreissenoidea</taxon>
        <taxon>Dreissenidae</taxon>
        <taxon>Dreissena</taxon>
    </lineage>
</organism>
<keyword evidence="2" id="KW-0472">Membrane</keyword>
<dbReference type="AlphaFoldDB" id="A0A9D4MFI4"/>
<dbReference type="Proteomes" id="UP000828390">
    <property type="component" value="Unassembled WGS sequence"/>
</dbReference>
<feature type="compositionally biased region" description="Polar residues" evidence="1">
    <location>
        <begin position="68"/>
        <end position="80"/>
    </location>
</feature>
<accession>A0A9D4MFI4</accession>
<proteinExistence type="predicted"/>
<comment type="caution">
    <text evidence="3">The sequence shown here is derived from an EMBL/GenBank/DDBJ whole genome shotgun (WGS) entry which is preliminary data.</text>
</comment>
<evidence type="ECO:0000313" key="4">
    <source>
        <dbReference type="Proteomes" id="UP000828390"/>
    </source>
</evidence>
<keyword evidence="2" id="KW-1133">Transmembrane helix</keyword>
<reference evidence="3" key="1">
    <citation type="journal article" date="2019" name="bioRxiv">
        <title>The Genome of the Zebra Mussel, Dreissena polymorpha: A Resource for Invasive Species Research.</title>
        <authorList>
            <person name="McCartney M.A."/>
            <person name="Auch B."/>
            <person name="Kono T."/>
            <person name="Mallez S."/>
            <person name="Zhang Y."/>
            <person name="Obille A."/>
            <person name="Becker A."/>
            <person name="Abrahante J.E."/>
            <person name="Garbe J."/>
            <person name="Badalamenti J.P."/>
            <person name="Herman A."/>
            <person name="Mangelson H."/>
            <person name="Liachko I."/>
            <person name="Sullivan S."/>
            <person name="Sone E.D."/>
            <person name="Koren S."/>
            <person name="Silverstein K.A.T."/>
            <person name="Beckman K.B."/>
            <person name="Gohl D.M."/>
        </authorList>
    </citation>
    <scope>NUCLEOTIDE SEQUENCE</scope>
    <source>
        <strain evidence="3">Duluth1</strain>
        <tissue evidence="3">Whole animal</tissue>
    </source>
</reference>
<keyword evidence="2" id="KW-0812">Transmembrane</keyword>
<name>A0A9D4MFI4_DREPO</name>
<reference evidence="3" key="2">
    <citation type="submission" date="2020-11" db="EMBL/GenBank/DDBJ databases">
        <authorList>
            <person name="McCartney M.A."/>
            <person name="Auch B."/>
            <person name="Kono T."/>
            <person name="Mallez S."/>
            <person name="Becker A."/>
            <person name="Gohl D.M."/>
            <person name="Silverstein K.A.T."/>
            <person name="Koren S."/>
            <person name="Bechman K.B."/>
            <person name="Herman A."/>
            <person name="Abrahante J.E."/>
            <person name="Garbe J."/>
        </authorList>
    </citation>
    <scope>NUCLEOTIDE SEQUENCE</scope>
    <source>
        <strain evidence="3">Duluth1</strain>
        <tissue evidence="3">Whole animal</tissue>
    </source>
</reference>
<protein>
    <submittedName>
        <fullName evidence="3">Uncharacterized protein</fullName>
    </submittedName>
</protein>
<evidence type="ECO:0000256" key="2">
    <source>
        <dbReference type="SAM" id="Phobius"/>
    </source>
</evidence>
<feature type="transmembrane region" description="Helical" evidence="2">
    <location>
        <begin position="16"/>
        <end position="34"/>
    </location>
</feature>